<evidence type="ECO:0000313" key="1">
    <source>
        <dbReference type="EMBL" id="KAI8018131.1"/>
    </source>
</evidence>
<name>A0ACC0I1L8_9ERIC</name>
<gene>
    <name evidence="1" type="ORF">LOK49_LG04G01781</name>
</gene>
<dbReference type="Proteomes" id="UP001060215">
    <property type="component" value="Chromosome 2"/>
</dbReference>
<protein>
    <submittedName>
        <fullName evidence="1">Protein STRICTOSIDINE SYNTHASE-LIKE 10</fullName>
    </submittedName>
</protein>
<proteinExistence type="predicted"/>
<keyword evidence="2" id="KW-1185">Reference proteome</keyword>
<comment type="caution">
    <text evidence="1">The sequence shown here is derived from an EMBL/GenBank/DDBJ whole genome shotgun (WGS) entry which is preliminary data.</text>
</comment>
<accession>A0ACC0I1L8</accession>
<sequence length="271" mass="29172">MVGWNLCASNYSSFSMIQLPPNMTGPESVAFNFLGGGPYVGVADGRILKWLGLGFGFVEFANTSPKRTKELCDGTTDPDLGPICGRPPGLSFNYATGELYIVDAYFGLQVAGFRGGLGTVLATAAEGIPFRFLSGNQPNGMVFFFSDTSETYELRKLLKYNPRTKQVTVLLAGLALAIGPAVSANNTFVLVSEYQLRRLQKFYLTGPKANTSEVFLNLPGIQAKLRGPPQETFESYRQKSGPGSGAHNPNGAEVQCGWDSDGTGEYWCAVS</sequence>
<evidence type="ECO:0000313" key="2">
    <source>
        <dbReference type="Proteomes" id="UP001060215"/>
    </source>
</evidence>
<dbReference type="EMBL" id="CM045759">
    <property type="protein sequence ID" value="KAI8018131.1"/>
    <property type="molecule type" value="Genomic_DNA"/>
</dbReference>
<organism evidence="1 2">
    <name type="scientific">Camellia lanceoleosa</name>
    <dbReference type="NCBI Taxonomy" id="1840588"/>
    <lineage>
        <taxon>Eukaryota</taxon>
        <taxon>Viridiplantae</taxon>
        <taxon>Streptophyta</taxon>
        <taxon>Embryophyta</taxon>
        <taxon>Tracheophyta</taxon>
        <taxon>Spermatophyta</taxon>
        <taxon>Magnoliopsida</taxon>
        <taxon>eudicotyledons</taxon>
        <taxon>Gunneridae</taxon>
        <taxon>Pentapetalae</taxon>
        <taxon>asterids</taxon>
        <taxon>Ericales</taxon>
        <taxon>Theaceae</taxon>
        <taxon>Camellia</taxon>
    </lineage>
</organism>
<reference evidence="1 2" key="1">
    <citation type="journal article" date="2022" name="Plant J.">
        <title>Chromosome-level genome of Camellia lanceoleosa provides a valuable resource for understanding genome evolution and self-incompatibility.</title>
        <authorList>
            <person name="Gong W."/>
            <person name="Xiao S."/>
            <person name="Wang L."/>
            <person name="Liao Z."/>
            <person name="Chang Y."/>
            <person name="Mo W."/>
            <person name="Hu G."/>
            <person name="Li W."/>
            <person name="Zhao G."/>
            <person name="Zhu H."/>
            <person name="Hu X."/>
            <person name="Ji K."/>
            <person name="Xiang X."/>
            <person name="Song Q."/>
            <person name="Yuan D."/>
            <person name="Jin S."/>
            <person name="Zhang L."/>
        </authorList>
    </citation>
    <scope>NUCLEOTIDE SEQUENCE [LARGE SCALE GENOMIC DNA]</scope>
    <source>
        <strain evidence="1">SQ_2022a</strain>
    </source>
</reference>